<dbReference type="GO" id="GO:0044550">
    <property type="term" value="P:secondary metabolite biosynthetic process"/>
    <property type="evidence" value="ECO:0007669"/>
    <property type="project" value="TreeGrafter"/>
</dbReference>
<dbReference type="SUPFAM" id="SSF47336">
    <property type="entry name" value="ACP-like"/>
    <property type="match status" value="1"/>
</dbReference>
<dbReference type="PANTHER" id="PTHR45527">
    <property type="entry name" value="NONRIBOSOMAL PEPTIDE SYNTHETASE"/>
    <property type="match status" value="1"/>
</dbReference>
<dbReference type="Gene3D" id="2.30.38.10">
    <property type="entry name" value="Luciferase, Domain 3"/>
    <property type="match status" value="1"/>
</dbReference>
<dbReference type="InterPro" id="IPR009081">
    <property type="entry name" value="PP-bd_ACP"/>
</dbReference>
<dbReference type="Gene3D" id="3.40.50.980">
    <property type="match status" value="2"/>
</dbReference>
<reference evidence="6" key="1">
    <citation type="submission" date="2020-10" db="EMBL/GenBank/DDBJ databases">
        <authorList>
            <person name="Castelo-Branco R."/>
            <person name="Eusebio N."/>
            <person name="Adriana R."/>
            <person name="Vieira A."/>
            <person name="Brugerolle De Fraissinette N."/>
            <person name="Rezende De Castro R."/>
            <person name="Schneider M.P."/>
            <person name="Vasconcelos V."/>
            <person name="Leao P.N."/>
        </authorList>
    </citation>
    <scope>NUCLEOTIDE SEQUENCE</scope>
    <source>
        <strain evidence="6">LEGE 11480</strain>
    </source>
</reference>
<feature type="domain" description="Carrier" evidence="5">
    <location>
        <begin position="1294"/>
        <end position="1368"/>
    </location>
</feature>
<dbReference type="SUPFAM" id="SSF56801">
    <property type="entry name" value="Acetyl-CoA synthetase-like"/>
    <property type="match status" value="2"/>
</dbReference>
<organism evidence="6 7">
    <name type="scientific">Romeriopsis navalis LEGE 11480</name>
    <dbReference type="NCBI Taxonomy" id="2777977"/>
    <lineage>
        <taxon>Bacteria</taxon>
        <taxon>Bacillati</taxon>
        <taxon>Cyanobacteriota</taxon>
        <taxon>Cyanophyceae</taxon>
        <taxon>Leptolyngbyales</taxon>
        <taxon>Leptolyngbyaceae</taxon>
        <taxon>Romeriopsis</taxon>
        <taxon>Romeriopsis navalis</taxon>
    </lineage>
</organism>
<dbReference type="SMART" id="SM01294">
    <property type="entry name" value="PKS_PP_betabranch"/>
    <property type="match status" value="1"/>
</dbReference>
<protein>
    <submittedName>
        <fullName evidence="6">Amino acid adenylation domain-containing protein</fullName>
    </submittedName>
</protein>
<dbReference type="InterPro" id="IPR045851">
    <property type="entry name" value="AMP-bd_C_sf"/>
</dbReference>
<dbReference type="Pfam" id="PF06508">
    <property type="entry name" value="QueC"/>
    <property type="match status" value="1"/>
</dbReference>
<dbReference type="InterPro" id="IPR010071">
    <property type="entry name" value="AA_adenyl_dom"/>
</dbReference>
<comment type="cofactor">
    <cofactor evidence="1">
        <name>pantetheine 4'-phosphate</name>
        <dbReference type="ChEBI" id="CHEBI:47942"/>
    </cofactor>
</comment>
<dbReference type="NCBIfam" id="TIGR01720">
    <property type="entry name" value="NRPS-para261"/>
    <property type="match status" value="1"/>
</dbReference>
<dbReference type="InterPro" id="IPR014729">
    <property type="entry name" value="Rossmann-like_a/b/a_fold"/>
</dbReference>
<dbReference type="InterPro" id="IPR018317">
    <property type="entry name" value="QueC"/>
</dbReference>
<dbReference type="GO" id="GO:0031177">
    <property type="term" value="F:phosphopantetheine binding"/>
    <property type="evidence" value="ECO:0007669"/>
    <property type="project" value="InterPro"/>
</dbReference>
<evidence type="ECO:0000313" key="6">
    <source>
        <dbReference type="EMBL" id="MBE9028849.1"/>
    </source>
</evidence>
<dbReference type="Proteomes" id="UP000625316">
    <property type="component" value="Unassembled WGS sequence"/>
</dbReference>
<dbReference type="Gene3D" id="1.10.1200.10">
    <property type="entry name" value="ACP-like"/>
    <property type="match status" value="1"/>
</dbReference>
<dbReference type="EMBL" id="JADEXQ010000008">
    <property type="protein sequence ID" value="MBE9028849.1"/>
    <property type="molecule type" value="Genomic_DNA"/>
</dbReference>
<comment type="caution">
    <text evidence="6">The sequence shown here is derived from an EMBL/GenBank/DDBJ whole genome shotgun (WGS) entry which is preliminary data.</text>
</comment>
<dbReference type="GO" id="GO:0005737">
    <property type="term" value="C:cytoplasm"/>
    <property type="evidence" value="ECO:0007669"/>
    <property type="project" value="TreeGrafter"/>
</dbReference>
<keyword evidence="7" id="KW-1185">Reference proteome</keyword>
<dbReference type="InterPro" id="IPR020806">
    <property type="entry name" value="PKS_PP-bd"/>
</dbReference>
<evidence type="ECO:0000256" key="3">
    <source>
        <dbReference type="ARBA" id="ARBA00022553"/>
    </source>
</evidence>
<dbReference type="Pfam" id="PF00501">
    <property type="entry name" value="AMP-binding"/>
    <property type="match status" value="1"/>
</dbReference>
<dbReference type="CDD" id="cd05930">
    <property type="entry name" value="A_NRPS"/>
    <property type="match status" value="1"/>
</dbReference>
<dbReference type="Gene3D" id="3.30.559.10">
    <property type="entry name" value="Chloramphenicol acetyltransferase-like domain"/>
    <property type="match status" value="2"/>
</dbReference>
<keyword evidence="3" id="KW-0597">Phosphoprotein</keyword>
<evidence type="ECO:0000256" key="1">
    <source>
        <dbReference type="ARBA" id="ARBA00001957"/>
    </source>
</evidence>
<dbReference type="GO" id="GO:0017000">
    <property type="term" value="P:antibiotic biosynthetic process"/>
    <property type="evidence" value="ECO:0007669"/>
    <property type="project" value="UniProtKB-KW"/>
</dbReference>
<dbReference type="InterPro" id="IPR006162">
    <property type="entry name" value="Ppantetheine_attach_site"/>
</dbReference>
<sequence>MSIQAVTHQSAFNAQLAGQSNLTTAQQLLWLGQKLAPESLLYNMAFLFTFDTAIDPTHFQAAWQKLLQCSHTLRSVIEEVDGVPQQRVMQSFNGRIPLIDLSREVAPQQALQNWAKAQTQKHFQLSECLIDTALIQLNNQQFVWYLNQHHLITDIASVHNIYQTMGEFYRRSRDGTLDQATEFPTAPPLSPPSTQAIDYWKTVRATPVALYHRTATIVAPRTRRVFCELGPARTARLQQLALASEATALTPALSLFNLIAGIFFAYLHRVSGSDSVSFATPAHGRPTREMKAAIGCFIELFPLQTVIDPGETFASLLTKVNAASGRMLRHAQPGSSAFAASRDMNVVLNFIQTKLADFDGRSVQAEWVHPDAGDPRHHLRLQVHDFDDRGSLQLHFDFNCDLFDSALQDRAPSHFLALVDAMLNDRRQPIHQVALINDAERRQLDSWGKSPSNNIEATVVQTFEAQVERTPTAIAVTENHTTLTYQQLNRQANQLAQDLCQRGVTRETSIAICLRRSAAMLVAILGILKAGGTYVPLDPKQPQARIAYILQDTQAQLIITQSEFAAQLPHKTGLLLLDQIDLQQQSPYNLPTHPALHQLAYRLYTSGSTGQPKGVEIEHRSLANYVQWANQQYVRDRRLAFPLFSPLTFDLTVTSIYLPLVSGGQIVIYPETAEAIDLSLQRIFTDDAVDVVKLTPSHLSLVQGMKIGSRVKTLILGGEDLKTSVAMAIATASDHPIEIYNEYGPTEATVGCMIHRFQPAPNSPTSVSIGQPAAGAAIYLLDAQLNLVPQGAAGEIFIGGPGLARGYLNQPALTADRFIQYGQTRLYRTGDRGRWEANGCLSYVGRNDRQVKVHGHRIELGEIESKLMTHPAIVMSAIKLISTTTSPALDRPITYCTSCGIASNYPGVSFDSQGICTICHTYETYRHRTAQYFKSLNQLQTQLDAARQRKQGKYDCMMLLSGGKDSTYALAQLVDMGFEVFAFTLDNGYISEEAKANIRRVVKTLNVDHQFGSTPAMNEIFVDSLNRHCNVCNGCFKTIYTLSMKLAYERGIPCIVTGLSRGQFFETRLTEEWFTNLFGQTEFDVDQIDATILEARKVYHRTNDAVSHLMDVEVFQTDDIFNRVEIIDFYRYCEVELAEMLAFLRDHVPWIRPSDTGRSTNCLINNVGIHLHTQKRGYHNYALPYSWDVRMGHKTPEAAIDELNDAINVAEVERILEEIGYKDESGEQLVAYYHGTATATELRIFLAKHLPSNLVPTHFIQLDQMPLTANGKVDFAALPPPQTSRPELQSPFVAATTTIEKTLVQLWQQVLKVNQIGIHDHFFDLGGDSIMAIQIAARMSEGGLSLSPNQIFQHPTIAALTQVVTLEVNTEQEVLTGSIPLTPIQQAFFEQRPPEPEQFTQTVLLDVATPVDSSILKAALAALITHHDSLRLRYEPTANGWEQYYQTTTPAVELTQVDLSTAAAQQQQIASSVAQLQTQLNLTKGDLLRTAIFNLGSRTRLALIVHHLAIDAVSWLTLLKDLETAYMQLSQGQTVLLPLKTSAFKTWADGLSQVSLAPAEIDYWLSQDTITATITPHDCPPQRNAITQNISRQLSHELTEKFIQLPQRGRPEELLLTALTLAMQQQTGQSSLRIDLEGHGREEPLVPGIRLIRTIGWFTSLFPITLTAKSQPKATLESVQRTLQQIPTNGIGYGILRYFSPHSQRLKAQPQAEILFNYLGNLEQIFTPTSMFRLAEPLQVSRSPRQIRSHPIDITALIHNGQLQVDWQYSGLSRTVVEQLADEMMKQVQDLLNRDAEPTRVEDFPLANLNQQKLNKLAALLGETTETEDES</sequence>
<dbReference type="GO" id="GO:0003824">
    <property type="term" value="F:catalytic activity"/>
    <property type="evidence" value="ECO:0007669"/>
    <property type="project" value="InterPro"/>
</dbReference>
<evidence type="ECO:0000256" key="4">
    <source>
        <dbReference type="ARBA" id="ARBA00023194"/>
    </source>
</evidence>
<keyword evidence="4" id="KW-0045">Antibiotic biosynthesis</keyword>
<dbReference type="RefSeq" id="WP_264323672.1">
    <property type="nucleotide sequence ID" value="NZ_JADEXQ010000008.1"/>
</dbReference>
<dbReference type="Gene3D" id="3.40.50.620">
    <property type="entry name" value="HUPs"/>
    <property type="match status" value="1"/>
</dbReference>
<dbReference type="SMART" id="SM00823">
    <property type="entry name" value="PKS_PP"/>
    <property type="match status" value="1"/>
</dbReference>
<dbReference type="InterPro" id="IPR000873">
    <property type="entry name" value="AMP-dep_synth/lig_dom"/>
</dbReference>
<dbReference type="InterPro" id="IPR010060">
    <property type="entry name" value="NRPS_synth"/>
</dbReference>
<evidence type="ECO:0000313" key="7">
    <source>
        <dbReference type="Proteomes" id="UP000625316"/>
    </source>
</evidence>
<dbReference type="PANTHER" id="PTHR45527:SF1">
    <property type="entry name" value="FATTY ACID SYNTHASE"/>
    <property type="match status" value="1"/>
</dbReference>
<keyword evidence="2" id="KW-0596">Phosphopantetheine</keyword>
<gene>
    <name evidence="6" type="ORF">IQ266_03620</name>
</gene>
<dbReference type="Pfam" id="PF00668">
    <property type="entry name" value="Condensation"/>
    <property type="match status" value="2"/>
</dbReference>
<proteinExistence type="predicted"/>
<dbReference type="Gene3D" id="3.30.300.30">
    <property type="match status" value="2"/>
</dbReference>
<dbReference type="SUPFAM" id="SSF52777">
    <property type="entry name" value="CoA-dependent acyltransferases"/>
    <property type="match status" value="4"/>
</dbReference>
<dbReference type="FunFam" id="3.40.50.980:FF:000001">
    <property type="entry name" value="Non-ribosomal peptide synthetase"/>
    <property type="match status" value="1"/>
</dbReference>
<dbReference type="InterPro" id="IPR023213">
    <property type="entry name" value="CAT-like_dom_sf"/>
</dbReference>
<name>A0A928Z1U4_9CYAN</name>
<evidence type="ECO:0000256" key="2">
    <source>
        <dbReference type="ARBA" id="ARBA00022450"/>
    </source>
</evidence>
<evidence type="ECO:0000259" key="5">
    <source>
        <dbReference type="PROSITE" id="PS50075"/>
    </source>
</evidence>
<dbReference type="InterPro" id="IPR001242">
    <property type="entry name" value="Condensation_dom"/>
</dbReference>
<accession>A0A928Z1U4</accession>
<dbReference type="Gene3D" id="3.30.559.30">
    <property type="entry name" value="Nonribosomal peptide synthetase, condensation domain"/>
    <property type="match status" value="2"/>
</dbReference>
<dbReference type="InterPro" id="IPR036736">
    <property type="entry name" value="ACP-like_sf"/>
</dbReference>
<dbReference type="GO" id="GO:0043041">
    <property type="term" value="P:amino acid activation for nonribosomal peptide biosynthetic process"/>
    <property type="evidence" value="ECO:0007669"/>
    <property type="project" value="TreeGrafter"/>
</dbReference>
<dbReference type="SUPFAM" id="SSF52402">
    <property type="entry name" value="Adenine nucleotide alpha hydrolases-like"/>
    <property type="match status" value="1"/>
</dbReference>
<dbReference type="NCBIfam" id="TIGR01733">
    <property type="entry name" value="AA-adenyl-dom"/>
    <property type="match status" value="1"/>
</dbReference>
<dbReference type="FunFam" id="3.40.50.12780:FF:000012">
    <property type="entry name" value="Non-ribosomal peptide synthetase"/>
    <property type="match status" value="1"/>
</dbReference>
<dbReference type="PROSITE" id="PS00012">
    <property type="entry name" value="PHOSPHOPANTETHEINE"/>
    <property type="match status" value="1"/>
</dbReference>
<dbReference type="GO" id="GO:0008610">
    <property type="term" value="P:lipid biosynthetic process"/>
    <property type="evidence" value="ECO:0007669"/>
    <property type="project" value="UniProtKB-ARBA"/>
</dbReference>
<dbReference type="FunFam" id="1.10.1200.10:FF:000005">
    <property type="entry name" value="Nonribosomal peptide synthetase 1"/>
    <property type="match status" value="1"/>
</dbReference>
<dbReference type="PROSITE" id="PS50075">
    <property type="entry name" value="CARRIER"/>
    <property type="match status" value="1"/>
</dbReference>
<dbReference type="Pfam" id="PF00550">
    <property type="entry name" value="PP-binding"/>
    <property type="match status" value="1"/>
</dbReference>